<evidence type="ECO:0000313" key="1">
    <source>
        <dbReference type="EMBL" id="KAK8969501.1"/>
    </source>
</evidence>
<evidence type="ECO:0000313" key="2">
    <source>
        <dbReference type="Proteomes" id="UP001412067"/>
    </source>
</evidence>
<proteinExistence type="predicted"/>
<comment type="caution">
    <text evidence="1">The sequence shown here is derived from an EMBL/GenBank/DDBJ whole genome shotgun (WGS) entry which is preliminary data.</text>
</comment>
<organism evidence="1 2">
    <name type="scientific">Platanthera guangdongensis</name>
    <dbReference type="NCBI Taxonomy" id="2320717"/>
    <lineage>
        <taxon>Eukaryota</taxon>
        <taxon>Viridiplantae</taxon>
        <taxon>Streptophyta</taxon>
        <taxon>Embryophyta</taxon>
        <taxon>Tracheophyta</taxon>
        <taxon>Spermatophyta</taxon>
        <taxon>Magnoliopsida</taxon>
        <taxon>Liliopsida</taxon>
        <taxon>Asparagales</taxon>
        <taxon>Orchidaceae</taxon>
        <taxon>Orchidoideae</taxon>
        <taxon>Orchideae</taxon>
        <taxon>Orchidinae</taxon>
        <taxon>Platanthera</taxon>
    </lineage>
</organism>
<protein>
    <submittedName>
        <fullName evidence="1">Ubiquitin-conjugating enzyme E2 7</fullName>
    </submittedName>
</protein>
<accession>A0ABR2N1I4</accession>
<gene>
    <name evidence="1" type="primary">UBC7</name>
    <name evidence="1" type="ORF">KSP40_PGU003147</name>
</gene>
<name>A0ABR2N1I4_9ASPA</name>
<sequence length="85" mass="10390">MHGKLLTTCRPAIGPPLYRFKYVILKRCVRYTCFRANPSPNFNLVWLQSLHQHYVTFLLQKDWRDKRDEFKKKVRHIVRQSQEML</sequence>
<keyword evidence="2" id="KW-1185">Reference proteome</keyword>
<reference evidence="1 2" key="1">
    <citation type="journal article" date="2022" name="Nat. Plants">
        <title>Genomes of leafy and leafless Platanthera orchids illuminate the evolution of mycoheterotrophy.</title>
        <authorList>
            <person name="Li M.H."/>
            <person name="Liu K.W."/>
            <person name="Li Z."/>
            <person name="Lu H.C."/>
            <person name="Ye Q.L."/>
            <person name="Zhang D."/>
            <person name="Wang J.Y."/>
            <person name="Li Y.F."/>
            <person name="Zhong Z.M."/>
            <person name="Liu X."/>
            <person name="Yu X."/>
            <person name="Liu D.K."/>
            <person name="Tu X.D."/>
            <person name="Liu B."/>
            <person name="Hao Y."/>
            <person name="Liao X.Y."/>
            <person name="Jiang Y.T."/>
            <person name="Sun W.H."/>
            <person name="Chen J."/>
            <person name="Chen Y.Q."/>
            <person name="Ai Y."/>
            <person name="Zhai J.W."/>
            <person name="Wu S.S."/>
            <person name="Zhou Z."/>
            <person name="Hsiao Y.Y."/>
            <person name="Wu W.L."/>
            <person name="Chen Y.Y."/>
            <person name="Lin Y.F."/>
            <person name="Hsu J.L."/>
            <person name="Li C.Y."/>
            <person name="Wang Z.W."/>
            <person name="Zhao X."/>
            <person name="Zhong W.Y."/>
            <person name="Ma X.K."/>
            <person name="Ma L."/>
            <person name="Huang J."/>
            <person name="Chen G.Z."/>
            <person name="Huang M.Z."/>
            <person name="Huang L."/>
            <person name="Peng D.H."/>
            <person name="Luo Y.B."/>
            <person name="Zou S.Q."/>
            <person name="Chen S.P."/>
            <person name="Lan S."/>
            <person name="Tsai W.C."/>
            <person name="Van de Peer Y."/>
            <person name="Liu Z.J."/>
        </authorList>
    </citation>
    <scope>NUCLEOTIDE SEQUENCE [LARGE SCALE GENOMIC DNA]</scope>
    <source>
        <strain evidence="1">Lor288</strain>
    </source>
</reference>
<dbReference type="EMBL" id="JBBWWR010000003">
    <property type="protein sequence ID" value="KAK8969501.1"/>
    <property type="molecule type" value="Genomic_DNA"/>
</dbReference>
<dbReference type="Proteomes" id="UP001412067">
    <property type="component" value="Unassembled WGS sequence"/>
</dbReference>